<dbReference type="OrthoDB" id="2193158at2"/>
<sequence>MGYNGWKQSEASEKSKAFNEGQAVSFQYNKTICSGKVVALLVNSAIVSINESPHHKDQNEKTVISYGNLMVD</sequence>
<evidence type="ECO:0000313" key="2">
    <source>
        <dbReference type="Proteomes" id="UP000290567"/>
    </source>
</evidence>
<protein>
    <submittedName>
        <fullName evidence="1">Uncharacterized protein</fullName>
    </submittedName>
</protein>
<name>A0A4P5PEW7_9ENTE</name>
<organism evidence="1 2">
    <name type="scientific">Enterococcus florum</name>
    <dbReference type="NCBI Taxonomy" id="2480627"/>
    <lineage>
        <taxon>Bacteria</taxon>
        <taxon>Bacillati</taxon>
        <taxon>Bacillota</taxon>
        <taxon>Bacilli</taxon>
        <taxon>Lactobacillales</taxon>
        <taxon>Enterococcaceae</taxon>
        <taxon>Enterococcus</taxon>
    </lineage>
</organism>
<comment type="caution">
    <text evidence="1">The sequence shown here is derived from an EMBL/GenBank/DDBJ whole genome shotgun (WGS) entry which is preliminary data.</text>
</comment>
<dbReference type="AlphaFoldDB" id="A0A4P5PEW7"/>
<dbReference type="RefSeq" id="WP_146623146.1">
    <property type="nucleotide sequence ID" value="NZ_BJCC01000022.1"/>
</dbReference>
<dbReference type="EMBL" id="BJCC01000022">
    <property type="protein sequence ID" value="GCF94738.1"/>
    <property type="molecule type" value="Genomic_DNA"/>
</dbReference>
<reference evidence="2" key="1">
    <citation type="submission" date="2019-02" db="EMBL/GenBank/DDBJ databases">
        <title>Draft genome sequence of Enterococcus sp. Gos25-1.</title>
        <authorList>
            <person name="Tanaka N."/>
            <person name="Shiwa Y."/>
            <person name="Fujita N."/>
        </authorList>
    </citation>
    <scope>NUCLEOTIDE SEQUENCE [LARGE SCALE GENOMIC DNA]</scope>
    <source>
        <strain evidence="2">Gos25-1</strain>
    </source>
</reference>
<gene>
    <name evidence="1" type="ORF">NRIC_26290</name>
</gene>
<keyword evidence="2" id="KW-1185">Reference proteome</keyword>
<evidence type="ECO:0000313" key="1">
    <source>
        <dbReference type="EMBL" id="GCF94738.1"/>
    </source>
</evidence>
<dbReference type="Proteomes" id="UP000290567">
    <property type="component" value="Unassembled WGS sequence"/>
</dbReference>
<accession>A0A4P5PEW7</accession>
<proteinExistence type="predicted"/>